<evidence type="ECO:0000313" key="3">
    <source>
        <dbReference type="Proteomes" id="UP000663929"/>
    </source>
</evidence>
<proteinExistence type="predicted"/>
<dbReference type="KEGG" id="scor:J3U87_29535"/>
<keyword evidence="3" id="KW-1185">Reference proteome</keyword>
<accession>A0A8A4TIJ3</accession>
<feature type="region of interest" description="Disordered" evidence="1">
    <location>
        <begin position="52"/>
        <end position="72"/>
    </location>
</feature>
<reference evidence="2" key="1">
    <citation type="submission" date="2021-03" db="EMBL/GenBank/DDBJ databases">
        <title>Acanthopleuribacteraceae sp. M133.</title>
        <authorList>
            <person name="Wang G."/>
        </authorList>
    </citation>
    <scope>NUCLEOTIDE SEQUENCE</scope>
    <source>
        <strain evidence="2">M133</strain>
    </source>
</reference>
<dbReference type="Proteomes" id="UP000663929">
    <property type="component" value="Chromosome"/>
</dbReference>
<evidence type="ECO:0000256" key="1">
    <source>
        <dbReference type="SAM" id="MobiDB-lite"/>
    </source>
</evidence>
<protein>
    <submittedName>
        <fullName evidence="2">Uncharacterized protein</fullName>
    </submittedName>
</protein>
<evidence type="ECO:0000313" key="2">
    <source>
        <dbReference type="EMBL" id="QTD49746.1"/>
    </source>
</evidence>
<sequence>MQKYSDAMTPDEIKAEVGEILIRGYLRYRLGILPSEDRGEACIAHQASLAPAQSQPDALSQVCKPQKRLAAR</sequence>
<gene>
    <name evidence="2" type="ORF">J3U87_29535</name>
</gene>
<name>A0A8A4TIJ3_SULCO</name>
<organism evidence="2 3">
    <name type="scientific">Sulfidibacter corallicola</name>
    <dbReference type="NCBI Taxonomy" id="2818388"/>
    <lineage>
        <taxon>Bacteria</taxon>
        <taxon>Pseudomonadati</taxon>
        <taxon>Acidobacteriota</taxon>
        <taxon>Holophagae</taxon>
        <taxon>Acanthopleuribacterales</taxon>
        <taxon>Acanthopleuribacteraceae</taxon>
        <taxon>Sulfidibacter</taxon>
    </lineage>
</organism>
<dbReference type="EMBL" id="CP071793">
    <property type="protein sequence ID" value="QTD49746.1"/>
    <property type="molecule type" value="Genomic_DNA"/>
</dbReference>
<dbReference type="AlphaFoldDB" id="A0A8A4TIJ3"/>
<dbReference type="RefSeq" id="WP_237379377.1">
    <property type="nucleotide sequence ID" value="NZ_CP071793.1"/>
</dbReference>